<feature type="compositionally biased region" description="Basic residues" evidence="2">
    <location>
        <begin position="59"/>
        <end position="68"/>
    </location>
</feature>
<proteinExistence type="predicted"/>
<keyword evidence="1" id="KW-0539">Nucleus</keyword>
<dbReference type="PROSITE" id="PS00463">
    <property type="entry name" value="ZN2_CY6_FUNGAL_1"/>
    <property type="match status" value="1"/>
</dbReference>
<dbReference type="InterPro" id="IPR053175">
    <property type="entry name" value="DHMBA_Reg_Transcription_Factor"/>
</dbReference>
<dbReference type="Gene3D" id="4.10.240.10">
    <property type="entry name" value="Zn(2)-C6 fungal-type DNA-binding domain"/>
    <property type="match status" value="1"/>
</dbReference>
<evidence type="ECO:0000313" key="4">
    <source>
        <dbReference type="EMBL" id="KAK2596738.1"/>
    </source>
</evidence>
<evidence type="ECO:0000256" key="2">
    <source>
        <dbReference type="SAM" id="MobiDB-lite"/>
    </source>
</evidence>
<dbReference type="PANTHER" id="PTHR38791:SF13">
    <property type="entry name" value="ZN(2)-C6 FUNGAL-TYPE DOMAIN-CONTAINING PROTEIN"/>
    <property type="match status" value="1"/>
</dbReference>
<dbReference type="AlphaFoldDB" id="A0AAJ0CR15"/>
<evidence type="ECO:0000259" key="3">
    <source>
        <dbReference type="PROSITE" id="PS50048"/>
    </source>
</evidence>
<feature type="compositionally biased region" description="Basic and acidic residues" evidence="2">
    <location>
        <begin position="69"/>
        <end position="79"/>
    </location>
</feature>
<name>A0AAJ0CR15_9HYPO</name>
<dbReference type="Proteomes" id="UP001251528">
    <property type="component" value="Unassembled WGS sequence"/>
</dbReference>
<gene>
    <name evidence="4" type="ORF">QQS21_006193</name>
</gene>
<sequence>MSVRGKLSRGCQMCRVRRIKCDETRPICIQCIKSSRACPGYKDEFDVLLRDQTETTRQKVQRGGKKASRRLERQRDDQRLNSSSCAQHGPTGVVAVQQPLEELATCHFISNYILLPHHGKFIGFMEFVVPLLKTGKAPSHYRHAFEACALASLNNGVGNRNHFEQLAIGKYTKALSATSAAIKDPEVAKEDATLATVLLLALFENITGKAVGRLAWGSHVDGAMQLVKLRGREQLQTQLGFDMFITVRMQMIIHSLSSSKPPSMGAAWWIEDACKDSYAAQSETLCIKTGELRSEVARLMPIERDDSSIELVSQMIRRCQALDDKCTRWCQNPPEHFQYESIASTNEITHGQYSEAEVYPGRIDIYNDLRASMIWNSLRCARIVLHSLTLRCMAWMHAPADYRSIAEYSNAASSTMDIARDIMASVPYQLGWFNRQRTLDGPPNLSSFGCGEDDSLKGLSGYFMSWPLAFIYSLDYLADSERTWVRGRLQYIGSQLGVRYSLLLTKMNVRFPSMLIFADRLAAKKSSSTPYDFLKIFSTKKSSQVLAGDVGPQTPQYRTKHEGTSVSVLDEQRAETWLEAQYIATTPI</sequence>
<feature type="domain" description="Zn(2)-C6 fungal-type" evidence="3">
    <location>
        <begin position="10"/>
        <end position="38"/>
    </location>
</feature>
<dbReference type="InterPro" id="IPR036864">
    <property type="entry name" value="Zn2-C6_fun-type_DNA-bd_sf"/>
</dbReference>
<dbReference type="CDD" id="cd00067">
    <property type="entry name" value="GAL4"/>
    <property type="match status" value="1"/>
</dbReference>
<feature type="region of interest" description="Disordered" evidence="2">
    <location>
        <begin position="56"/>
        <end position="86"/>
    </location>
</feature>
<organism evidence="4 5">
    <name type="scientific">Conoideocrella luteorostrata</name>
    <dbReference type="NCBI Taxonomy" id="1105319"/>
    <lineage>
        <taxon>Eukaryota</taxon>
        <taxon>Fungi</taxon>
        <taxon>Dikarya</taxon>
        <taxon>Ascomycota</taxon>
        <taxon>Pezizomycotina</taxon>
        <taxon>Sordariomycetes</taxon>
        <taxon>Hypocreomycetidae</taxon>
        <taxon>Hypocreales</taxon>
        <taxon>Clavicipitaceae</taxon>
        <taxon>Conoideocrella</taxon>
    </lineage>
</organism>
<dbReference type="SUPFAM" id="SSF57701">
    <property type="entry name" value="Zn2/Cys6 DNA-binding domain"/>
    <property type="match status" value="1"/>
</dbReference>
<dbReference type="InterPro" id="IPR021858">
    <property type="entry name" value="Fun_TF"/>
</dbReference>
<dbReference type="PANTHER" id="PTHR38791">
    <property type="entry name" value="ZN(II)2CYS6 TRANSCRIPTION FACTOR (EUROFUNG)-RELATED-RELATED"/>
    <property type="match status" value="1"/>
</dbReference>
<dbReference type="EMBL" id="JASWJB010000111">
    <property type="protein sequence ID" value="KAK2596738.1"/>
    <property type="molecule type" value="Genomic_DNA"/>
</dbReference>
<protein>
    <recommendedName>
        <fullName evidence="3">Zn(2)-C6 fungal-type domain-containing protein</fullName>
    </recommendedName>
</protein>
<dbReference type="Pfam" id="PF11951">
    <property type="entry name" value="Fungal_trans_2"/>
    <property type="match status" value="1"/>
</dbReference>
<dbReference type="Pfam" id="PF00172">
    <property type="entry name" value="Zn_clus"/>
    <property type="match status" value="1"/>
</dbReference>
<dbReference type="SMART" id="SM00066">
    <property type="entry name" value="GAL4"/>
    <property type="match status" value="1"/>
</dbReference>
<reference evidence="4" key="1">
    <citation type="submission" date="2023-06" db="EMBL/GenBank/DDBJ databases">
        <title>Conoideocrella luteorostrata (Hypocreales: Clavicipitaceae), a potential biocontrol fungus for elongate hemlock scale in United States Christmas tree production areas.</title>
        <authorList>
            <person name="Barrett H."/>
            <person name="Lovett B."/>
            <person name="Macias A.M."/>
            <person name="Stajich J.E."/>
            <person name="Kasson M.T."/>
        </authorList>
    </citation>
    <scope>NUCLEOTIDE SEQUENCE</scope>
    <source>
        <strain evidence="4">ARSEF 14590</strain>
    </source>
</reference>
<keyword evidence="5" id="KW-1185">Reference proteome</keyword>
<evidence type="ECO:0000313" key="5">
    <source>
        <dbReference type="Proteomes" id="UP001251528"/>
    </source>
</evidence>
<dbReference type="GO" id="GO:0008270">
    <property type="term" value="F:zinc ion binding"/>
    <property type="evidence" value="ECO:0007669"/>
    <property type="project" value="InterPro"/>
</dbReference>
<evidence type="ECO:0000256" key="1">
    <source>
        <dbReference type="ARBA" id="ARBA00023242"/>
    </source>
</evidence>
<comment type="caution">
    <text evidence="4">The sequence shown here is derived from an EMBL/GenBank/DDBJ whole genome shotgun (WGS) entry which is preliminary data.</text>
</comment>
<dbReference type="InterPro" id="IPR001138">
    <property type="entry name" value="Zn2Cys6_DnaBD"/>
</dbReference>
<accession>A0AAJ0CR15</accession>
<dbReference type="GO" id="GO:0000981">
    <property type="term" value="F:DNA-binding transcription factor activity, RNA polymerase II-specific"/>
    <property type="evidence" value="ECO:0007669"/>
    <property type="project" value="InterPro"/>
</dbReference>
<dbReference type="PROSITE" id="PS50048">
    <property type="entry name" value="ZN2_CY6_FUNGAL_2"/>
    <property type="match status" value="1"/>
</dbReference>